<proteinExistence type="predicted"/>
<keyword evidence="3" id="KW-1185">Reference proteome</keyword>
<dbReference type="EnsemblPlants" id="OBART02G14130.1">
    <property type="protein sequence ID" value="OBART02G14130.1"/>
    <property type="gene ID" value="OBART02G14130"/>
</dbReference>
<dbReference type="STRING" id="65489.A0A0D3F4A2"/>
<evidence type="ECO:0000313" key="3">
    <source>
        <dbReference type="Proteomes" id="UP000026960"/>
    </source>
</evidence>
<name>A0A0D3F4A2_9ORYZ</name>
<dbReference type="HOGENOM" id="CLU_1484177_0_0_1"/>
<organism evidence="2">
    <name type="scientific">Oryza barthii</name>
    <dbReference type="NCBI Taxonomy" id="65489"/>
    <lineage>
        <taxon>Eukaryota</taxon>
        <taxon>Viridiplantae</taxon>
        <taxon>Streptophyta</taxon>
        <taxon>Embryophyta</taxon>
        <taxon>Tracheophyta</taxon>
        <taxon>Spermatophyta</taxon>
        <taxon>Magnoliopsida</taxon>
        <taxon>Liliopsida</taxon>
        <taxon>Poales</taxon>
        <taxon>Poaceae</taxon>
        <taxon>BOP clade</taxon>
        <taxon>Oryzoideae</taxon>
        <taxon>Oryzeae</taxon>
        <taxon>Oryzinae</taxon>
        <taxon>Oryza</taxon>
    </lineage>
</organism>
<dbReference type="PaxDb" id="65489-OBART02G14130.1"/>
<evidence type="ECO:0000259" key="1">
    <source>
        <dbReference type="Pfam" id="PF03478"/>
    </source>
</evidence>
<dbReference type="PANTHER" id="PTHR33110:SF69">
    <property type="entry name" value="OS02G0318200 PROTEIN"/>
    <property type="match status" value="1"/>
</dbReference>
<dbReference type="Pfam" id="PF03478">
    <property type="entry name" value="Beta-prop_KIB1-4"/>
    <property type="match status" value="1"/>
</dbReference>
<evidence type="ECO:0000313" key="2">
    <source>
        <dbReference type="EnsemblPlants" id="OBART02G14130.1"/>
    </source>
</evidence>
<accession>A0A0D3F4A2</accession>
<dbReference type="Proteomes" id="UP000026960">
    <property type="component" value="Chromosome 2"/>
</dbReference>
<protein>
    <recommendedName>
        <fullName evidence="1">KIB1-4 beta-propeller domain-containing protein</fullName>
    </recommendedName>
</protein>
<sequence>MPEPGEVLARYLVLSSRGHLLMVVRFVSTEKATVAFDVFKLELKPPSWKKLTLDTLADQTIFLGRGCSFAVEMRKSSQCPPNIYFLDDSARFNGAGSSTSQAQQVQGPFPCGDIGRCCEQGIVRCLPREPPSDPSPWTWFYLPPYVAFLEWFKTQAIKQLEQHSVNSAPVVLLNLATRLSKD</sequence>
<dbReference type="PANTHER" id="PTHR33110">
    <property type="entry name" value="F-BOX/KELCH-REPEAT PROTEIN-RELATED"/>
    <property type="match status" value="1"/>
</dbReference>
<dbReference type="InterPro" id="IPR005174">
    <property type="entry name" value="KIB1-4_b-propeller"/>
</dbReference>
<dbReference type="Gramene" id="OBART02G14130.1">
    <property type="protein sequence ID" value="OBART02G14130.1"/>
    <property type="gene ID" value="OBART02G14130"/>
</dbReference>
<reference evidence="2" key="2">
    <citation type="submission" date="2015-03" db="UniProtKB">
        <authorList>
            <consortium name="EnsemblPlants"/>
        </authorList>
    </citation>
    <scope>IDENTIFICATION</scope>
</reference>
<feature type="domain" description="KIB1-4 beta-propeller" evidence="1">
    <location>
        <begin position="9"/>
        <end position="93"/>
    </location>
</feature>
<reference evidence="2" key="1">
    <citation type="journal article" date="2009" name="Rice">
        <title>De Novo Next Generation Sequencing of Plant Genomes.</title>
        <authorList>
            <person name="Rounsley S."/>
            <person name="Marri P.R."/>
            <person name="Yu Y."/>
            <person name="He R."/>
            <person name="Sisneros N."/>
            <person name="Goicoechea J.L."/>
            <person name="Lee S.J."/>
            <person name="Angelova A."/>
            <person name="Kudrna D."/>
            <person name="Luo M."/>
            <person name="Affourtit J."/>
            <person name="Desany B."/>
            <person name="Knight J."/>
            <person name="Niazi F."/>
            <person name="Egholm M."/>
            <person name="Wing R.A."/>
        </authorList>
    </citation>
    <scope>NUCLEOTIDE SEQUENCE [LARGE SCALE GENOMIC DNA]</scope>
    <source>
        <strain evidence="2">cv. IRGC 105608</strain>
    </source>
</reference>
<dbReference type="AlphaFoldDB" id="A0A0D3F4A2"/>